<accession>A0A482ILR3</accession>
<keyword evidence="1" id="KW-0812">Transmembrane</keyword>
<dbReference type="Proteomes" id="UP000253772">
    <property type="component" value="Chromosome c1"/>
</dbReference>
<name>A0A482ILR3_9BURK</name>
<feature type="transmembrane region" description="Helical" evidence="1">
    <location>
        <begin position="42"/>
        <end position="60"/>
    </location>
</feature>
<evidence type="ECO:0000313" key="3">
    <source>
        <dbReference type="Proteomes" id="UP000253772"/>
    </source>
</evidence>
<sequence length="132" mass="14852">MTLARDFGPMLGSSMAWPKDQLLCARAWLTLSLGAYSTMFKTGYWLIIIGFWAALAGVFLCDPVGGLPENVNLFSFALHGLEIHLFKLSEAPQHYLFTVLARDWLIGCFVIMFVGAVLLALGWRRRRQSRLV</sequence>
<feature type="transmembrane region" description="Helical" evidence="1">
    <location>
        <begin position="104"/>
        <end position="123"/>
    </location>
</feature>
<dbReference type="OrthoDB" id="8966444at2"/>
<organism evidence="2 3">
    <name type="scientific">Cupriavidus metallidurans</name>
    <dbReference type="NCBI Taxonomy" id="119219"/>
    <lineage>
        <taxon>Bacteria</taxon>
        <taxon>Pseudomonadati</taxon>
        <taxon>Pseudomonadota</taxon>
        <taxon>Betaproteobacteria</taxon>
        <taxon>Burkholderiales</taxon>
        <taxon>Burkholderiaceae</taxon>
        <taxon>Cupriavidus</taxon>
    </lineage>
</organism>
<evidence type="ECO:0000256" key="1">
    <source>
        <dbReference type="SAM" id="Phobius"/>
    </source>
</evidence>
<reference evidence="2 3" key="1">
    <citation type="submission" date="2019-03" db="EMBL/GenBank/DDBJ databases">
        <title>Comparative insights into the high quality Complete genome sequence of highly metal resistant Cupriavidus metallidurans strain BS1 isolated from a gold-copper mine.</title>
        <authorList>
            <person name="Mazhar H.S."/>
            <person name="Rensing C."/>
        </authorList>
    </citation>
    <scope>NUCLEOTIDE SEQUENCE [LARGE SCALE GENOMIC DNA]</scope>
    <source>
        <strain evidence="2 3">BS1</strain>
    </source>
</reference>
<evidence type="ECO:0000313" key="2">
    <source>
        <dbReference type="EMBL" id="QBP09678.1"/>
    </source>
</evidence>
<keyword evidence="1" id="KW-0472">Membrane</keyword>
<dbReference type="AlphaFoldDB" id="A0A482ILR3"/>
<gene>
    <name evidence="2" type="ORF">DDF84_007850</name>
</gene>
<dbReference type="EMBL" id="CP037900">
    <property type="protein sequence ID" value="QBP09678.1"/>
    <property type="molecule type" value="Genomic_DNA"/>
</dbReference>
<proteinExistence type="predicted"/>
<protein>
    <submittedName>
        <fullName evidence="2">Uncharacterized protein</fullName>
    </submittedName>
</protein>
<keyword evidence="1" id="KW-1133">Transmembrane helix</keyword>